<evidence type="ECO:0000313" key="1">
    <source>
        <dbReference type="EMBL" id="KXU11884.1"/>
    </source>
</evidence>
<comment type="caution">
    <text evidence="1">The sequence shown here is derived from an EMBL/GenBank/DDBJ whole genome shotgun (WGS) entry which is preliminary data.</text>
</comment>
<dbReference type="EMBL" id="LQZD01000299">
    <property type="protein sequence ID" value="KXU11884.1"/>
    <property type="molecule type" value="Genomic_DNA"/>
</dbReference>
<gene>
    <name evidence="1" type="ORF">SMIDD22_01124</name>
</gene>
<reference evidence="1 2" key="1">
    <citation type="submission" date="2016-01" db="EMBL/GenBank/DDBJ databases">
        <title>Highly variable Streptococcus oralis are common among viridans streptococci isolated from primates.</title>
        <authorList>
            <person name="Denapaite D."/>
            <person name="Rieger M."/>
            <person name="Koendgen S."/>
            <person name="Brueckner R."/>
            <person name="Ochigava I."/>
            <person name="Kappeler P."/>
            <person name="Maetz-Rensing K."/>
            <person name="Leendertz F."/>
            <person name="Hakenbeck R."/>
        </authorList>
    </citation>
    <scope>NUCLEOTIDE SEQUENCE [LARGE SCALE GENOMIC DNA]</scope>
    <source>
        <strain evidence="1 2">DD22</strain>
    </source>
</reference>
<name>A0A139RB07_STRMT</name>
<dbReference type="AlphaFoldDB" id="A0A139RB07"/>
<dbReference type="PATRIC" id="fig|28037.238.peg.1344"/>
<sequence length="99" mass="11731">MTYRTCKPPSQSVYSGVCHRLALTSKIAIGFRSGVRHRLALMSKITIRLTMSRPLIYTIILTNMSYKCKRKTYFGFIHYRKHTYLQIELLFKISYNEFK</sequence>
<accession>A0A139RB07</accession>
<evidence type="ECO:0000313" key="2">
    <source>
        <dbReference type="Proteomes" id="UP000070779"/>
    </source>
</evidence>
<organism evidence="1 2">
    <name type="scientific">Streptococcus mitis</name>
    <dbReference type="NCBI Taxonomy" id="28037"/>
    <lineage>
        <taxon>Bacteria</taxon>
        <taxon>Bacillati</taxon>
        <taxon>Bacillota</taxon>
        <taxon>Bacilli</taxon>
        <taxon>Lactobacillales</taxon>
        <taxon>Streptococcaceae</taxon>
        <taxon>Streptococcus</taxon>
        <taxon>Streptococcus mitis group</taxon>
    </lineage>
</organism>
<proteinExistence type="predicted"/>
<dbReference type="Proteomes" id="UP000070779">
    <property type="component" value="Unassembled WGS sequence"/>
</dbReference>
<protein>
    <submittedName>
        <fullName evidence="1">Uncharacterized protein</fullName>
    </submittedName>
</protein>